<dbReference type="InterPro" id="IPR027417">
    <property type="entry name" value="P-loop_NTPase"/>
</dbReference>
<dbReference type="GO" id="GO:0016887">
    <property type="term" value="F:ATP hydrolysis activity"/>
    <property type="evidence" value="ECO:0007669"/>
    <property type="project" value="InterPro"/>
</dbReference>
<accession>A0A830FDR0</accession>
<dbReference type="Gene3D" id="3.40.50.300">
    <property type="entry name" value="P-loop containing nucleotide triphosphate hydrolases"/>
    <property type="match status" value="1"/>
</dbReference>
<protein>
    <submittedName>
        <fullName evidence="4">ATPase</fullName>
    </submittedName>
</protein>
<evidence type="ECO:0000256" key="1">
    <source>
        <dbReference type="ARBA" id="ARBA00022741"/>
    </source>
</evidence>
<name>A0A830FDR0_9EURY</name>
<dbReference type="InterPro" id="IPR011703">
    <property type="entry name" value="ATPase_AAA-3"/>
</dbReference>
<dbReference type="Proteomes" id="UP000628840">
    <property type="component" value="Unassembled WGS sequence"/>
</dbReference>
<dbReference type="Gene3D" id="1.10.8.80">
    <property type="entry name" value="Magnesium chelatase subunit I, C-Terminal domain"/>
    <property type="match status" value="1"/>
</dbReference>
<dbReference type="InterPro" id="IPR041628">
    <property type="entry name" value="ChlI/MoxR_AAA_lid"/>
</dbReference>
<dbReference type="AlphaFoldDB" id="A0A830FDR0"/>
<dbReference type="OrthoDB" id="24581at2157"/>
<keyword evidence="1" id="KW-0547">Nucleotide-binding</keyword>
<dbReference type="RefSeq" id="WP_188884520.1">
    <property type="nucleotide sequence ID" value="NZ_BMPF01000008.1"/>
</dbReference>
<dbReference type="InterPro" id="IPR003593">
    <property type="entry name" value="AAA+_ATPase"/>
</dbReference>
<feature type="domain" description="AAA+ ATPase" evidence="3">
    <location>
        <begin position="36"/>
        <end position="177"/>
    </location>
</feature>
<sequence length="323" mass="34849">MTDSAAAFYEALRDEIETVLIGKTDLVEHLTLSLLSDGHVLMEGVPGVAKTTVANLFARATGLDVNRVQMTPDLMPADITGTHVYNQTTGEFTLQKGPVFGNVVVADEINRTTPKTQSALLEAMQERTVTVQGETLALPEPFFVVATQNPIEMEGTFELPVAQRDRFQLKLDVGLPTREEERRLLARFDSNPDLGPQDVTQVVTHDDLAAARADASNVYIDERVVDYVLDIVAATRDSADVDHGVSPRGALALQRTSKARAAVDGRDYVVPDDVKALAVPALNHRLVLSTDAEISDVSSVAVIEDVLDSVTPPGAEDVRPNAA</sequence>
<dbReference type="GO" id="GO:0005524">
    <property type="term" value="F:ATP binding"/>
    <property type="evidence" value="ECO:0007669"/>
    <property type="project" value="UniProtKB-KW"/>
</dbReference>
<dbReference type="SUPFAM" id="SSF52540">
    <property type="entry name" value="P-loop containing nucleoside triphosphate hydrolases"/>
    <property type="match status" value="1"/>
</dbReference>
<evidence type="ECO:0000259" key="3">
    <source>
        <dbReference type="SMART" id="SM00382"/>
    </source>
</evidence>
<dbReference type="Pfam" id="PF17863">
    <property type="entry name" value="AAA_lid_2"/>
    <property type="match status" value="1"/>
</dbReference>
<evidence type="ECO:0000313" key="5">
    <source>
        <dbReference type="Proteomes" id="UP000628840"/>
    </source>
</evidence>
<dbReference type="Pfam" id="PF07726">
    <property type="entry name" value="AAA_3"/>
    <property type="match status" value="1"/>
</dbReference>
<evidence type="ECO:0000313" key="4">
    <source>
        <dbReference type="EMBL" id="GGL44926.1"/>
    </source>
</evidence>
<organism evidence="4 5">
    <name type="scientific">Halarchaeum grantii</name>
    <dbReference type="NCBI Taxonomy" id="1193105"/>
    <lineage>
        <taxon>Archaea</taxon>
        <taxon>Methanobacteriati</taxon>
        <taxon>Methanobacteriota</taxon>
        <taxon>Stenosarchaea group</taxon>
        <taxon>Halobacteria</taxon>
        <taxon>Halobacteriales</taxon>
        <taxon>Halobacteriaceae</taxon>
    </lineage>
</organism>
<keyword evidence="5" id="KW-1185">Reference proteome</keyword>
<proteinExistence type="predicted"/>
<dbReference type="EMBL" id="BMPF01000008">
    <property type="protein sequence ID" value="GGL44926.1"/>
    <property type="molecule type" value="Genomic_DNA"/>
</dbReference>
<dbReference type="SMART" id="SM00382">
    <property type="entry name" value="AAA"/>
    <property type="match status" value="1"/>
</dbReference>
<dbReference type="InterPro" id="IPR050764">
    <property type="entry name" value="CbbQ/NirQ/NorQ/GpvN"/>
</dbReference>
<gene>
    <name evidence="4" type="ORF">GCM10009037_30410</name>
</gene>
<reference evidence="4 5" key="1">
    <citation type="journal article" date="2019" name="Int. J. Syst. Evol. Microbiol.">
        <title>The Global Catalogue of Microorganisms (GCM) 10K type strain sequencing project: providing services to taxonomists for standard genome sequencing and annotation.</title>
        <authorList>
            <consortium name="The Broad Institute Genomics Platform"/>
            <consortium name="The Broad Institute Genome Sequencing Center for Infectious Disease"/>
            <person name="Wu L."/>
            <person name="Ma J."/>
        </authorList>
    </citation>
    <scope>NUCLEOTIDE SEQUENCE [LARGE SCALE GENOMIC DNA]</scope>
    <source>
        <strain evidence="4 5">JCM 19585</strain>
    </source>
</reference>
<evidence type="ECO:0000256" key="2">
    <source>
        <dbReference type="ARBA" id="ARBA00022840"/>
    </source>
</evidence>
<dbReference type="PANTHER" id="PTHR42759">
    <property type="entry name" value="MOXR FAMILY PROTEIN"/>
    <property type="match status" value="1"/>
</dbReference>
<dbReference type="PANTHER" id="PTHR42759:SF1">
    <property type="entry name" value="MAGNESIUM-CHELATASE SUBUNIT CHLD"/>
    <property type="match status" value="1"/>
</dbReference>
<keyword evidence="2" id="KW-0067">ATP-binding</keyword>
<dbReference type="FunFam" id="3.40.50.300:FF:000640">
    <property type="entry name" value="MoxR family ATPase"/>
    <property type="match status" value="1"/>
</dbReference>
<comment type="caution">
    <text evidence="4">The sequence shown here is derived from an EMBL/GenBank/DDBJ whole genome shotgun (WGS) entry which is preliminary data.</text>
</comment>
<dbReference type="PIRSF" id="PIRSF002849">
    <property type="entry name" value="AAA_ATPase_chaperone_MoxR_prd"/>
    <property type="match status" value="1"/>
</dbReference>